<keyword evidence="3" id="KW-0732">Signal</keyword>
<keyword evidence="5" id="KW-1185">Reference proteome</keyword>
<protein>
    <submittedName>
        <fullName evidence="4">Uncharacterized protein</fullName>
    </submittedName>
</protein>
<keyword evidence="2" id="KW-0472">Membrane</keyword>
<evidence type="ECO:0000256" key="2">
    <source>
        <dbReference type="SAM" id="Phobius"/>
    </source>
</evidence>
<feature type="region of interest" description="Disordered" evidence="1">
    <location>
        <begin position="243"/>
        <end position="272"/>
    </location>
</feature>
<dbReference type="EMBL" id="CAXLJM020000062">
    <property type="protein sequence ID" value="CAL8120315.1"/>
    <property type="molecule type" value="Genomic_DNA"/>
</dbReference>
<feature type="compositionally biased region" description="Polar residues" evidence="1">
    <location>
        <begin position="247"/>
        <end position="265"/>
    </location>
</feature>
<evidence type="ECO:0000313" key="5">
    <source>
        <dbReference type="Proteomes" id="UP001642540"/>
    </source>
</evidence>
<accession>A0ABP1RAB9</accession>
<name>A0ABP1RAB9_9HEXA</name>
<feature type="transmembrane region" description="Helical" evidence="2">
    <location>
        <begin position="124"/>
        <end position="146"/>
    </location>
</feature>
<feature type="signal peptide" evidence="3">
    <location>
        <begin position="1"/>
        <end position="21"/>
    </location>
</feature>
<evidence type="ECO:0000313" key="4">
    <source>
        <dbReference type="EMBL" id="CAL8120315.1"/>
    </source>
</evidence>
<gene>
    <name evidence="4" type="ORF">ODALV1_LOCUS18944</name>
</gene>
<reference evidence="4 5" key="1">
    <citation type="submission" date="2024-08" db="EMBL/GenBank/DDBJ databases">
        <authorList>
            <person name="Cucini C."/>
            <person name="Frati F."/>
        </authorList>
    </citation>
    <scope>NUCLEOTIDE SEQUENCE [LARGE SCALE GENOMIC DNA]</scope>
</reference>
<evidence type="ECO:0000256" key="1">
    <source>
        <dbReference type="SAM" id="MobiDB-lite"/>
    </source>
</evidence>
<organism evidence="4 5">
    <name type="scientific">Orchesella dallaii</name>
    <dbReference type="NCBI Taxonomy" id="48710"/>
    <lineage>
        <taxon>Eukaryota</taxon>
        <taxon>Metazoa</taxon>
        <taxon>Ecdysozoa</taxon>
        <taxon>Arthropoda</taxon>
        <taxon>Hexapoda</taxon>
        <taxon>Collembola</taxon>
        <taxon>Entomobryomorpha</taxon>
        <taxon>Entomobryoidea</taxon>
        <taxon>Orchesellidae</taxon>
        <taxon>Orchesellinae</taxon>
        <taxon>Orchesella</taxon>
    </lineage>
</organism>
<dbReference type="Proteomes" id="UP001642540">
    <property type="component" value="Unassembled WGS sequence"/>
</dbReference>
<sequence length="272" mass="30718">MKTFQAHILTLLFLGVVAIDAKFLSREDYLNSTELARPALAITYLNKSHVKLNDGQDPTNGPCRGTVLKSTCFDKEQCIWLRGGCTRRFPSNPPLFTFPQNLQAGIKRLEIIWKSPPFPSIPPVVWQISLAECLTFVVIMVIVYIFKILKSLICCCCCRCRRKANHQPSNETDGTEAANQYQDTFLIHYPKGTTMISKRDIFKQGEYQVLLVHKSLLNGCLPDGCLTQKLGNILECFERQPDPSFEPSHSTTQVKRSVSTRNNGSENEETTL</sequence>
<evidence type="ECO:0000256" key="3">
    <source>
        <dbReference type="SAM" id="SignalP"/>
    </source>
</evidence>
<feature type="chain" id="PRO_5046925277" evidence="3">
    <location>
        <begin position="22"/>
        <end position="272"/>
    </location>
</feature>
<proteinExistence type="predicted"/>
<keyword evidence="2" id="KW-1133">Transmembrane helix</keyword>
<comment type="caution">
    <text evidence="4">The sequence shown here is derived from an EMBL/GenBank/DDBJ whole genome shotgun (WGS) entry which is preliminary data.</text>
</comment>
<keyword evidence="2" id="KW-0812">Transmembrane</keyword>